<evidence type="ECO:0000259" key="4">
    <source>
        <dbReference type="PROSITE" id="PS51724"/>
    </source>
</evidence>
<dbReference type="CDD" id="cd22268">
    <property type="entry name" value="DPBB_RlpA-like"/>
    <property type="match status" value="1"/>
</dbReference>
<dbReference type="SUPFAM" id="SSF50685">
    <property type="entry name" value="Barwin-like endoglucanases"/>
    <property type="match status" value="1"/>
</dbReference>
<keyword evidence="1" id="KW-0732">Signal</keyword>
<protein>
    <recommendedName>
        <fullName evidence="4">SPOR domain-containing protein</fullName>
    </recommendedName>
</protein>
<dbReference type="InterPro" id="IPR036908">
    <property type="entry name" value="RlpA-like_sf"/>
</dbReference>
<dbReference type="Gene3D" id="3.30.70.1070">
    <property type="entry name" value="Sporulation related repeat"/>
    <property type="match status" value="1"/>
</dbReference>
<gene>
    <name evidence="5" type="ORF">METZ01_LOCUS276959</name>
</gene>
<dbReference type="GO" id="GO:0071555">
    <property type="term" value="P:cell wall organization"/>
    <property type="evidence" value="ECO:0007669"/>
    <property type="project" value="UniProtKB-KW"/>
</dbReference>
<sequence>MLLYSFACLRRGWVPVFGTLVLLSTGCAETQLAIHSVKEIARLPNSIEGSDQPKPGKVVPSDGSLGEYKIGAPYEIKGIWYYPKVDPNYDEVGIASWYGQKFHGKITANGAIYNMNALTAAHKTLPMPSKVRVTNLSNGRSLIVDINDRGPFINGRIIDLSRRASQLLGFEDKGLAMVRVQTVSADGSLYIAKKLDTPFEEQSLVEAAPAVQVAVSELTMPEGAISSPEKSDELTATRTSTLITTSNDGRSPTNLSESFVQVGAFLQEDNASTLSGQLSLYGPVRVIPVNLEGGMYYRVRLGPVFDVEE</sequence>
<dbReference type="InterPro" id="IPR034718">
    <property type="entry name" value="RlpA"/>
</dbReference>
<dbReference type="AlphaFoldDB" id="A0A382KKI0"/>
<dbReference type="InterPro" id="IPR012997">
    <property type="entry name" value="RplA"/>
</dbReference>
<reference evidence="5" key="1">
    <citation type="submission" date="2018-05" db="EMBL/GenBank/DDBJ databases">
        <authorList>
            <person name="Lanie J.A."/>
            <person name="Ng W.-L."/>
            <person name="Kazmierczak K.M."/>
            <person name="Andrzejewski T.M."/>
            <person name="Davidsen T.M."/>
            <person name="Wayne K.J."/>
            <person name="Tettelin H."/>
            <person name="Glass J.I."/>
            <person name="Rusch D."/>
            <person name="Podicherti R."/>
            <person name="Tsui H.-C.T."/>
            <person name="Winkler M.E."/>
        </authorList>
    </citation>
    <scope>NUCLEOTIDE SEQUENCE</scope>
</reference>
<keyword evidence="2" id="KW-0456">Lyase</keyword>
<dbReference type="PROSITE" id="PS51724">
    <property type="entry name" value="SPOR"/>
    <property type="match status" value="1"/>
</dbReference>
<dbReference type="HAMAP" id="MF_02071">
    <property type="entry name" value="RlpA"/>
    <property type="match status" value="1"/>
</dbReference>
<dbReference type="PANTHER" id="PTHR34183">
    <property type="entry name" value="ENDOLYTIC PEPTIDOGLYCAN TRANSGLYCOSYLASE RLPA"/>
    <property type="match status" value="1"/>
</dbReference>
<dbReference type="InterPro" id="IPR036680">
    <property type="entry name" value="SPOR-like_sf"/>
</dbReference>
<feature type="domain" description="SPOR" evidence="4">
    <location>
        <begin position="252"/>
        <end position="309"/>
    </location>
</feature>
<dbReference type="InterPro" id="IPR007730">
    <property type="entry name" value="SPOR-like_dom"/>
</dbReference>
<proteinExistence type="inferred from homology"/>
<organism evidence="5">
    <name type="scientific">marine metagenome</name>
    <dbReference type="NCBI Taxonomy" id="408172"/>
    <lineage>
        <taxon>unclassified sequences</taxon>
        <taxon>metagenomes</taxon>
        <taxon>ecological metagenomes</taxon>
    </lineage>
</organism>
<dbReference type="Pfam" id="PF05036">
    <property type="entry name" value="SPOR"/>
    <property type="match status" value="1"/>
</dbReference>
<dbReference type="GO" id="GO:0042834">
    <property type="term" value="F:peptidoglycan binding"/>
    <property type="evidence" value="ECO:0007669"/>
    <property type="project" value="InterPro"/>
</dbReference>
<name>A0A382KKI0_9ZZZZ</name>
<evidence type="ECO:0000256" key="1">
    <source>
        <dbReference type="ARBA" id="ARBA00022729"/>
    </source>
</evidence>
<feature type="non-terminal residue" evidence="5">
    <location>
        <position position="309"/>
    </location>
</feature>
<dbReference type="PANTHER" id="PTHR34183:SF1">
    <property type="entry name" value="ENDOLYTIC PEPTIDOGLYCAN TRANSGLYCOSYLASE RLPA"/>
    <property type="match status" value="1"/>
</dbReference>
<keyword evidence="3" id="KW-0961">Cell wall biogenesis/degradation</keyword>
<evidence type="ECO:0000256" key="2">
    <source>
        <dbReference type="ARBA" id="ARBA00023239"/>
    </source>
</evidence>
<accession>A0A382KKI0</accession>
<dbReference type="SUPFAM" id="SSF110997">
    <property type="entry name" value="Sporulation related repeat"/>
    <property type="match status" value="1"/>
</dbReference>
<evidence type="ECO:0000256" key="3">
    <source>
        <dbReference type="ARBA" id="ARBA00023316"/>
    </source>
</evidence>
<dbReference type="NCBIfam" id="TIGR00413">
    <property type="entry name" value="rlpA"/>
    <property type="match status" value="1"/>
</dbReference>
<dbReference type="GO" id="GO:0016829">
    <property type="term" value="F:lyase activity"/>
    <property type="evidence" value="ECO:0007669"/>
    <property type="project" value="UniProtKB-KW"/>
</dbReference>
<evidence type="ECO:0000313" key="5">
    <source>
        <dbReference type="EMBL" id="SVC24105.1"/>
    </source>
</evidence>
<dbReference type="EMBL" id="UINC01080818">
    <property type="protein sequence ID" value="SVC24105.1"/>
    <property type="molecule type" value="Genomic_DNA"/>
</dbReference>
<dbReference type="InterPro" id="IPR009009">
    <property type="entry name" value="RlpA-like_DPBB"/>
</dbReference>
<dbReference type="Pfam" id="PF03330">
    <property type="entry name" value="DPBB_1"/>
    <property type="match status" value="1"/>
</dbReference>
<dbReference type="Gene3D" id="2.40.40.10">
    <property type="entry name" value="RlpA-like domain"/>
    <property type="match status" value="1"/>
</dbReference>